<dbReference type="RefSeq" id="WP_045978502.1">
    <property type="nucleotide sequence ID" value="NZ_JXXY01000003.1"/>
</dbReference>
<sequence>MLIEFFFTLRKYRLPVSLRELLDLLAALKAGVVFADTEGFYHLARTVMVKDETHFDRFDKAFAEYFEGIEDVDLLEALKAQHTLPDEWLRKEFEKHLSAAEKEQIEAMGGLDKLMEELKKRFEEQQKRHAGGNKWIGTGGTSPFGAFGYNPEGIRIGQPGSRQRRAVKVWDKRQYRNLDSSADISSRTMKLALKKLRKFARTGASDTLDLPETIRATAKQGGMLDVKMAPERHNAVNVIMLFDIGGSMDDHIHLCEQLFSAAHGEFKHLEFFYFHNCVYEHLWQDNARRHDQVIDTHNLMQRFGSDYKVIFVGDATMGPYEIAYPGGSVEHWNEEPGALWLQRITQHFDKVVWLNPQPQSHWRYYHSIEMIDQLMASNEQSRMFPLTLDGISAAIKALT</sequence>
<reference evidence="1 2" key="1">
    <citation type="journal article" date="2015" name="BMC Genomics">
        <title>Genome mining reveals unlocked bioactive potential of marine Gram-negative bacteria.</title>
        <authorList>
            <person name="Machado H."/>
            <person name="Sonnenschein E.C."/>
            <person name="Melchiorsen J."/>
            <person name="Gram L."/>
        </authorList>
    </citation>
    <scope>NUCLEOTIDE SEQUENCE [LARGE SCALE GENOMIC DNA]</scope>
    <source>
        <strain evidence="1 2">S3137</strain>
    </source>
</reference>
<dbReference type="EMBL" id="JXXZ01000013">
    <property type="protein sequence ID" value="KJY97101.1"/>
    <property type="molecule type" value="Genomic_DNA"/>
</dbReference>
<dbReference type="OrthoDB" id="9764216at2"/>
<dbReference type="Proteomes" id="UP000033664">
    <property type="component" value="Unassembled WGS sequence"/>
</dbReference>
<proteinExistence type="predicted"/>
<organism evidence="1 2">
    <name type="scientific">Pseudoalteromonas ruthenica</name>
    <dbReference type="NCBI Taxonomy" id="151081"/>
    <lineage>
        <taxon>Bacteria</taxon>
        <taxon>Pseudomonadati</taxon>
        <taxon>Pseudomonadota</taxon>
        <taxon>Gammaproteobacteria</taxon>
        <taxon>Alteromonadales</taxon>
        <taxon>Pseudoalteromonadaceae</taxon>
        <taxon>Pseudoalteromonas</taxon>
    </lineage>
</organism>
<dbReference type="AlphaFoldDB" id="A0A0F4PWG6"/>
<name>A0A0F4PWG6_9GAMM</name>
<keyword evidence="2" id="KW-1185">Reference proteome</keyword>
<comment type="caution">
    <text evidence="1">The sequence shown here is derived from an EMBL/GenBank/DDBJ whole genome shotgun (WGS) entry which is preliminary data.</text>
</comment>
<dbReference type="InterPro" id="IPR008912">
    <property type="entry name" value="Uncharacterised_CoxE"/>
</dbReference>
<dbReference type="PANTHER" id="PTHR39338">
    <property type="entry name" value="BLL5662 PROTEIN-RELATED"/>
    <property type="match status" value="1"/>
</dbReference>
<dbReference type="PANTHER" id="PTHR39338:SF7">
    <property type="entry name" value="BLL6692 PROTEIN"/>
    <property type="match status" value="1"/>
</dbReference>
<dbReference type="PATRIC" id="fig|151081.8.peg.640"/>
<evidence type="ECO:0000313" key="2">
    <source>
        <dbReference type="Proteomes" id="UP000033664"/>
    </source>
</evidence>
<protein>
    <submittedName>
        <fullName evidence="1">von Willebrand factor A</fullName>
    </submittedName>
</protein>
<evidence type="ECO:0000313" key="1">
    <source>
        <dbReference type="EMBL" id="KJY97101.1"/>
    </source>
</evidence>
<dbReference type="GeneID" id="58229769"/>
<accession>A0A0F4PWG6</accession>
<dbReference type="Pfam" id="PF05762">
    <property type="entry name" value="VWA_CoxE"/>
    <property type="match status" value="1"/>
</dbReference>
<dbReference type="eggNOG" id="COG3825">
    <property type="taxonomic scope" value="Bacteria"/>
</dbReference>
<gene>
    <name evidence="1" type="ORF">TW72_14815</name>
</gene>